<evidence type="ECO:0000256" key="4">
    <source>
        <dbReference type="ARBA" id="ARBA00023136"/>
    </source>
</evidence>
<dbReference type="AlphaFoldDB" id="A0A4Q0PLD0"/>
<evidence type="ECO:0000256" key="1">
    <source>
        <dbReference type="ARBA" id="ARBA00004141"/>
    </source>
</evidence>
<feature type="compositionally biased region" description="Basic and acidic residues" evidence="5">
    <location>
        <begin position="1"/>
        <end position="13"/>
    </location>
</feature>
<dbReference type="GO" id="GO:0016020">
    <property type="term" value="C:membrane"/>
    <property type="evidence" value="ECO:0007669"/>
    <property type="project" value="UniProtKB-SubCell"/>
</dbReference>
<evidence type="ECO:0000259" key="7">
    <source>
        <dbReference type="Pfam" id="PF05154"/>
    </source>
</evidence>
<gene>
    <name evidence="8" type="ORF">DSL99_2230</name>
</gene>
<comment type="caution">
    <text evidence="8">The sequence shown here is derived from an EMBL/GenBank/DDBJ whole genome shotgun (WGS) entry which is preliminary data.</text>
</comment>
<protein>
    <submittedName>
        <fullName evidence="8">TM2 domain-containing membrane protein YozV</fullName>
    </submittedName>
</protein>
<sequence>MEENKNFNDRARDTASNFGEEAKNTANEFKENWNETTNSGNNLKLACGLLGIFLGYLGIHKFVLGYTKEGVIQLVASIITCGFAGIIGFIEGIIYLTKSDDEFYRTYQQGRRPWF</sequence>
<comment type="subcellular location">
    <subcellularLocation>
        <location evidence="1">Membrane</location>
        <topology evidence="1">Multi-pass membrane protein</topology>
    </subcellularLocation>
</comment>
<evidence type="ECO:0000256" key="5">
    <source>
        <dbReference type="SAM" id="MobiDB-lite"/>
    </source>
</evidence>
<feature type="domain" description="TM2" evidence="7">
    <location>
        <begin position="43"/>
        <end position="93"/>
    </location>
</feature>
<keyword evidence="3 6" id="KW-1133">Transmembrane helix</keyword>
<proteinExistence type="predicted"/>
<dbReference type="STRING" id="1122159.SAMN02745246_04025"/>
<dbReference type="Proteomes" id="UP000290608">
    <property type="component" value="Unassembled WGS sequence"/>
</dbReference>
<organism evidence="8 9">
    <name type="scientific">Leeuwenhoekiella marinoflava</name>
    <dbReference type="NCBI Taxonomy" id="988"/>
    <lineage>
        <taxon>Bacteria</taxon>
        <taxon>Pseudomonadati</taxon>
        <taxon>Bacteroidota</taxon>
        <taxon>Flavobacteriia</taxon>
        <taxon>Flavobacteriales</taxon>
        <taxon>Flavobacteriaceae</taxon>
        <taxon>Leeuwenhoekiella</taxon>
    </lineage>
</organism>
<evidence type="ECO:0000313" key="9">
    <source>
        <dbReference type="Proteomes" id="UP000290608"/>
    </source>
</evidence>
<name>A0A4Q0PLD0_9FLAO</name>
<feature type="transmembrane region" description="Helical" evidence="6">
    <location>
        <begin position="42"/>
        <end position="59"/>
    </location>
</feature>
<dbReference type="EMBL" id="QOVL01000009">
    <property type="protein sequence ID" value="RXG29289.1"/>
    <property type="molecule type" value="Genomic_DNA"/>
</dbReference>
<evidence type="ECO:0000256" key="2">
    <source>
        <dbReference type="ARBA" id="ARBA00022692"/>
    </source>
</evidence>
<evidence type="ECO:0000256" key="3">
    <source>
        <dbReference type="ARBA" id="ARBA00022989"/>
    </source>
</evidence>
<keyword evidence="4 6" id="KW-0472">Membrane</keyword>
<reference evidence="8 9" key="1">
    <citation type="submission" date="2018-07" db="EMBL/GenBank/DDBJ databases">
        <title>Leeuwenhoekiella genomics.</title>
        <authorList>
            <person name="Tahon G."/>
            <person name="Willems A."/>
        </authorList>
    </citation>
    <scope>NUCLEOTIDE SEQUENCE [LARGE SCALE GENOMIC DNA]</scope>
    <source>
        <strain evidence="8 9">LMG 1345</strain>
    </source>
</reference>
<feature type="region of interest" description="Disordered" evidence="5">
    <location>
        <begin position="1"/>
        <end position="22"/>
    </location>
</feature>
<evidence type="ECO:0000256" key="6">
    <source>
        <dbReference type="SAM" id="Phobius"/>
    </source>
</evidence>
<dbReference type="RefSeq" id="WP_073101132.1">
    <property type="nucleotide sequence ID" value="NZ_JBALUR010000012.1"/>
</dbReference>
<dbReference type="InterPro" id="IPR007829">
    <property type="entry name" value="TM2"/>
</dbReference>
<feature type="transmembrane region" description="Helical" evidence="6">
    <location>
        <begin position="71"/>
        <end position="96"/>
    </location>
</feature>
<evidence type="ECO:0000313" key="8">
    <source>
        <dbReference type="EMBL" id="RXG29289.1"/>
    </source>
</evidence>
<dbReference type="Pfam" id="PF05154">
    <property type="entry name" value="TM2"/>
    <property type="match status" value="1"/>
</dbReference>
<accession>A0A4Q0PLD0</accession>
<keyword evidence="2 6" id="KW-0812">Transmembrane</keyword>